<keyword evidence="4" id="KW-1185">Reference proteome</keyword>
<evidence type="ECO:0000256" key="2">
    <source>
        <dbReference type="SAM" id="Phobius"/>
    </source>
</evidence>
<proteinExistence type="predicted"/>
<feature type="transmembrane region" description="Helical" evidence="2">
    <location>
        <begin position="60"/>
        <end position="80"/>
    </location>
</feature>
<comment type="caution">
    <text evidence="3">The sequence shown here is derived from an EMBL/GenBank/DDBJ whole genome shotgun (WGS) entry which is preliminary data.</text>
</comment>
<keyword evidence="2" id="KW-0472">Membrane</keyword>
<gene>
    <name evidence="3" type="ORF">GCM10010140_55630</name>
</gene>
<dbReference type="Proteomes" id="UP000611554">
    <property type="component" value="Unassembled WGS sequence"/>
</dbReference>
<sequence length="239" mass="24457">MAVSTLWWVKDVRAGLLPWVLPAAAFCGAFAPAALSGAQAYGYAATLAGPPAHLPAAGGPAAYVPAAVVGLLAAAAARAVPGRPWPLLVLALADAVLRAPGLLLAVASYVAATALRRPTPFALYAVPASLVAVIPQPGAGLVSALGGAPLFAWLPLALGLWAGARQEVVAGLRERARRLEREQEVRTEQARAGARPDRTRDARRRDTPGLAHGPAGGSAGDQRDRRKDRSGGGTDSRNG</sequence>
<keyword evidence="2" id="KW-0812">Transmembrane</keyword>
<evidence type="ECO:0000313" key="4">
    <source>
        <dbReference type="Proteomes" id="UP000611554"/>
    </source>
</evidence>
<evidence type="ECO:0000256" key="1">
    <source>
        <dbReference type="SAM" id="MobiDB-lite"/>
    </source>
</evidence>
<keyword evidence="2" id="KW-1133">Transmembrane helix</keyword>
<feature type="region of interest" description="Disordered" evidence="1">
    <location>
        <begin position="180"/>
        <end position="239"/>
    </location>
</feature>
<evidence type="ECO:0000313" key="3">
    <source>
        <dbReference type="EMBL" id="GGQ18104.1"/>
    </source>
</evidence>
<protein>
    <recommendedName>
        <fullName evidence="5">Integral membrane protein</fullName>
    </recommendedName>
</protein>
<organism evidence="3 4">
    <name type="scientific">Streptosporangium pseudovulgare</name>
    <dbReference type="NCBI Taxonomy" id="35765"/>
    <lineage>
        <taxon>Bacteria</taxon>
        <taxon>Bacillati</taxon>
        <taxon>Actinomycetota</taxon>
        <taxon>Actinomycetes</taxon>
        <taxon>Streptosporangiales</taxon>
        <taxon>Streptosporangiaceae</taxon>
        <taxon>Streptosporangium</taxon>
    </lineage>
</organism>
<dbReference type="EMBL" id="BMQJ01000015">
    <property type="protein sequence ID" value="GGQ18104.1"/>
    <property type="molecule type" value="Genomic_DNA"/>
</dbReference>
<feature type="compositionally biased region" description="Basic and acidic residues" evidence="1">
    <location>
        <begin position="180"/>
        <end position="207"/>
    </location>
</feature>
<accession>A0ABQ2RAK9</accession>
<name>A0ABQ2RAK9_9ACTN</name>
<feature type="transmembrane region" description="Helical" evidence="2">
    <location>
        <begin position="87"/>
        <end position="111"/>
    </location>
</feature>
<evidence type="ECO:0008006" key="5">
    <source>
        <dbReference type="Google" id="ProtNLM"/>
    </source>
</evidence>
<reference evidence="4" key="1">
    <citation type="journal article" date="2019" name="Int. J. Syst. Evol. Microbiol.">
        <title>The Global Catalogue of Microorganisms (GCM) 10K type strain sequencing project: providing services to taxonomists for standard genome sequencing and annotation.</title>
        <authorList>
            <consortium name="The Broad Institute Genomics Platform"/>
            <consortium name="The Broad Institute Genome Sequencing Center for Infectious Disease"/>
            <person name="Wu L."/>
            <person name="Ma J."/>
        </authorList>
    </citation>
    <scope>NUCLEOTIDE SEQUENCE [LARGE SCALE GENOMIC DNA]</scope>
    <source>
        <strain evidence="4">JCM 3115</strain>
    </source>
</reference>
<feature type="transmembrane region" description="Helical" evidence="2">
    <location>
        <begin position="139"/>
        <end position="163"/>
    </location>
</feature>
<feature type="compositionally biased region" description="Basic and acidic residues" evidence="1">
    <location>
        <begin position="221"/>
        <end position="230"/>
    </location>
</feature>